<dbReference type="SUPFAM" id="SSF53335">
    <property type="entry name" value="S-adenosyl-L-methionine-dependent methyltransferases"/>
    <property type="match status" value="1"/>
</dbReference>
<keyword evidence="2 6" id="KW-0698">rRNA processing</keyword>
<dbReference type="RefSeq" id="WP_158360622.1">
    <property type="nucleotide sequence ID" value="NZ_CP034897.1"/>
</dbReference>
<keyword evidence="5 6" id="KW-0949">S-adenosyl-L-methionine</keyword>
<dbReference type="InterPro" id="IPR029063">
    <property type="entry name" value="SAM-dependent_MTases_sf"/>
</dbReference>
<evidence type="ECO:0000256" key="4">
    <source>
        <dbReference type="ARBA" id="ARBA00022679"/>
    </source>
</evidence>
<dbReference type="PRINTS" id="PR00507">
    <property type="entry name" value="N12N6MTFRASE"/>
</dbReference>
<protein>
    <recommendedName>
        <fullName evidence="6">Ribosomal RNA small subunit methyltransferase C</fullName>
        <ecNumber evidence="6">2.1.1.172</ecNumber>
    </recommendedName>
    <alternativeName>
        <fullName evidence="6">16S rRNA m2G1207 methyltransferase</fullName>
    </alternativeName>
    <alternativeName>
        <fullName evidence="6">rRNA (guanine-N(2)-)-methyltransferase RsmC</fullName>
    </alternativeName>
</protein>
<evidence type="ECO:0000256" key="6">
    <source>
        <dbReference type="HAMAP-Rule" id="MF_01862"/>
    </source>
</evidence>
<keyword evidence="4 6" id="KW-0808">Transferase</keyword>
<evidence type="ECO:0000313" key="7">
    <source>
        <dbReference type="EMBL" id="WAI17546.1"/>
    </source>
</evidence>
<evidence type="ECO:0000256" key="1">
    <source>
        <dbReference type="ARBA" id="ARBA00022490"/>
    </source>
</evidence>
<gene>
    <name evidence="6 7" type="primary">rsmC</name>
    <name evidence="7" type="ORF">OWM53_01675</name>
</gene>
<keyword evidence="3 6" id="KW-0489">Methyltransferase</keyword>
<dbReference type="AlphaFoldDB" id="A0A4D6XJN2"/>
<comment type="subunit">
    <text evidence="6">Monomer.</text>
</comment>
<dbReference type="InterPro" id="IPR013675">
    <property type="entry name" value="Mtase_sm_N"/>
</dbReference>
<dbReference type="PROSITE" id="PS00092">
    <property type="entry name" value="N6_MTASE"/>
    <property type="match status" value="1"/>
</dbReference>
<evidence type="ECO:0000313" key="8">
    <source>
        <dbReference type="Proteomes" id="UP001163441"/>
    </source>
</evidence>
<dbReference type="HAMAP" id="MF_01862">
    <property type="entry name" value="16SrRNA_methyltr_C"/>
    <property type="match status" value="1"/>
</dbReference>
<keyword evidence="1 6" id="KW-0963">Cytoplasm</keyword>
<comment type="function">
    <text evidence="6">Specifically methylates the guanine in position 1207 of 16S rRNA in the 30S particle.</text>
</comment>
<evidence type="ECO:0000256" key="2">
    <source>
        <dbReference type="ARBA" id="ARBA00022552"/>
    </source>
</evidence>
<evidence type="ECO:0000256" key="3">
    <source>
        <dbReference type="ARBA" id="ARBA00022603"/>
    </source>
</evidence>
<comment type="catalytic activity">
    <reaction evidence="6">
        <text>guanosine(1207) in 16S rRNA + S-adenosyl-L-methionine = N(2)-methylguanosine(1207) in 16S rRNA + S-adenosyl-L-homocysteine + H(+)</text>
        <dbReference type="Rhea" id="RHEA:42736"/>
        <dbReference type="Rhea" id="RHEA-COMP:10213"/>
        <dbReference type="Rhea" id="RHEA-COMP:10214"/>
        <dbReference type="ChEBI" id="CHEBI:15378"/>
        <dbReference type="ChEBI" id="CHEBI:57856"/>
        <dbReference type="ChEBI" id="CHEBI:59789"/>
        <dbReference type="ChEBI" id="CHEBI:74269"/>
        <dbReference type="ChEBI" id="CHEBI:74481"/>
        <dbReference type="EC" id="2.1.1.172"/>
    </reaction>
</comment>
<dbReference type="GO" id="GO:0003676">
    <property type="term" value="F:nucleic acid binding"/>
    <property type="evidence" value="ECO:0007669"/>
    <property type="project" value="InterPro"/>
</dbReference>
<dbReference type="EMBL" id="CP113403">
    <property type="protein sequence ID" value="WAI17546.1"/>
    <property type="molecule type" value="Genomic_DNA"/>
</dbReference>
<dbReference type="Pfam" id="PF08468">
    <property type="entry name" value="MTS_N"/>
    <property type="match status" value="1"/>
</dbReference>
<organism evidence="7 8">
    <name type="scientific">Buchnera aphidicola</name>
    <name type="common">Aphis craccivora</name>
    <dbReference type="NCBI Taxonomy" id="466616"/>
    <lineage>
        <taxon>Bacteria</taxon>
        <taxon>Pseudomonadati</taxon>
        <taxon>Pseudomonadota</taxon>
        <taxon>Gammaproteobacteria</taxon>
        <taxon>Enterobacterales</taxon>
        <taxon>Erwiniaceae</taxon>
        <taxon>Buchnera</taxon>
    </lineage>
</organism>
<dbReference type="Proteomes" id="UP001163441">
    <property type="component" value="Chromosome"/>
</dbReference>
<dbReference type="InterPro" id="IPR046977">
    <property type="entry name" value="RsmC/RlmG"/>
</dbReference>
<dbReference type="GO" id="GO:0005737">
    <property type="term" value="C:cytoplasm"/>
    <property type="evidence" value="ECO:0007669"/>
    <property type="project" value="UniProtKB-SubCell"/>
</dbReference>
<dbReference type="EC" id="2.1.1.172" evidence="6"/>
<accession>A0A4D6XJN2</accession>
<dbReference type="CDD" id="cd02440">
    <property type="entry name" value="AdoMet_MTases"/>
    <property type="match status" value="1"/>
</dbReference>
<name>A0A4D6XJN2_9GAMM</name>
<comment type="subcellular location">
    <subcellularLocation>
        <location evidence="6">Cytoplasm</location>
    </subcellularLocation>
</comment>
<dbReference type="InterPro" id="IPR002052">
    <property type="entry name" value="DNA_methylase_N6_adenine_CS"/>
</dbReference>
<dbReference type="Pfam" id="PF05175">
    <property type="entry name" value="MTS"/>
    <property type="match status" value="1"/>
</dbReference>
<dbReference type="InterPro" id="IPR023543">
    <property type="entry name" value="rRNA_ssu_MeTfrase_C"/>
</dbReference>
<dbReference type="PANTHER" id="PTHR47816:SF4">
    <property type="entry name" value="RIBOSOMAL RNA SMALL SUBUNIT METHYLTRANSFERASE C"/>
    <property type="match status" value="1"/>
</dbReference>
<sequence>MLFSQNSQLILRYQNIFKNKKIFFSGNIQDELPKYLFSIKTILHLSVKNDLYINNTKNINKIHIYYNLLVSEKVVKNYNTLIYYWPKSKSEAKFQLYNLLSCFSIGTTIFIVGNNSSGVKSSIKILEKWIKLNKLENAKHSILYTGILKSKTKFTLENFFKTHIWKNLYIKCLPGVFGYKKIDLGSKLLACTFSKSINGEILDVGCGSGFLSACLLKKSPNALVTMIDNKESAIISSKETLISNQLKAQVFSSNMYSSVFKKFDLIISNPPFHNDLKVNFNTVKGIIINAVKYLKKRGELRFVVNSCFNYDYILKKNFKKFNIINKTNLYTVYQALLN</sequence>
<dbReference type="OrthoDB" id="9816072at2"/>
<dbReference type="NCBIfam" id="NF007023">
    <property type="entry name" value="PRK09489.1"/>
    <property type="match status" value="1"/>
</dbReference>
<dbReference type="PANTHER" id="PTHR47816">
    <property type="entry name" value="RIBOSOMAL RNA SMALL SUBUNIT METHYLTRANSFERASE C"/>
    <property type="match status" value="1"/>
</dbReference>
<dbReference type="InterPro" id="IPR007848">
    <property type="entry name" value="Small_mtfrase_dom"/>
</dbReference>
<evidence type="ECO:0000256" key="5">
    <source>
        <dbReference type="ARBA" id="ARBA00022691"/>
    </source>
</evidence>
<comment type="similarity">
    <text evidence="6">Belongs to the methyltransferase superfamily. RsmC family.</text>
</comment>
<reference evidence="7" key="1">
    <citation type="submission" date="2022-11" db="EMBL/GenBank/DDBJ databases">
        <title>The whole genome sequencing of pests is an important tool to study the evolution of the plant-insect interaction and insecticide resistance.</title>
        <authorList>
            <person name="Kananovich Y."/>
        </authorList>
    </citation>
    <scope>NUCLEOTIDE SEQUENCE</scope>
    <source>
        <strain evidence="7">BSU_Aph_2016</strain>
    </source>
</reference>
<proteinExistence type="inferred from homology"/>
<dbReference type="GO" id="GO:0052914">
    <property type="term" value="F:16S rRNA (guanine(1207)-N(2))-methyltransferase activity"/>
    <property type="evidence" value="ECO:0007669"/>
    <property type="project" value="UniProtKB-EC"/>
</dbReference>
<dbReference type="Gene3D" id="3.40.50.150">
    <property type="entry name" value="Vaccinia Virus protein VP39"/>
    <property type="match status" value="2"/>
</dbReference>